<dbReference type="InterPro" id="IPR016208">
    <property type="entry name" value="Ald_Oxase/xanthine_DH-like"/>
</dbReference>
<dbReference type="InterPro" id="IPR036856">
    <property type="entry name" value="Ald_Oxase/Xan_DH_a/b_sf"/>
</dbReference>
<dbReference type="Pfam" id="PF01315">
    <property type="entry name" value="Ald_Xan_dh_C"/>
    <property type="match status" value="1"/>
</dbReference>
<name>A0A6J6J749_9ZZZZ</name>
<dbReference type="GO" id="GO:0005506">
    <property type="term" value="F:iron ion binding"/>
    <property type="evidence" value="ECO:0007669"/>
    <property type="project" value="InterPro"/>
</dbReference>
<evidence type="ECO:0000259" key="1">
    <source>
        <dbReference type="SMART" id="SM01008"/>
    </source>
</evidence>
<dbReference type="EMBL" id="CAEZVU010000043">
    <property type="protein sequence ID" value="CAB4632832.1"/>
    <property type="molecule type" value="Genomic_DNA"/>
</dbReference>
<accession>A0A6J6J749</accession>
<dbReference type="Gene3D" id="3.90.1170.50">
    <property type="entry name" value="Aldehyde oxidase/xanthine dehydrogenase, a/b hammerhead"/>
    <property type="match status" value="1"/>
</dbReference>
<dbReference type="Pfam" id="PF02738">
    <property type="entry name" value="MoCoBD_1"/>
    <property type="match status" value="1"/>
</dbReference>
<gene>
    <name evidence="2" type="ORF">UFOPK2132_00350</name>
</gene>
<dbReference type="InterPro" id="IPR008274">
    <property type="entry name" value="AldOxase/xan_DH_MoCoBD1"/>
</dbReference>
<sequence length="750" mass="81170">MNNTHLSKNNLSQINFADERVDGADKVTGKAKYTAEYNLPNMAYGVFVTSTIAKGTIKNLDTAKALAAPGVLDVIYYANCPIVPGYLTNAAERPKNVFEWRGHKVLYDNQVRFFGQPIALIVADSLENANAAIRLVRAEYESQAFETNFDVVRKDPSKLKGTVAYKRGTENAFKTAPVFVEAEYAIPAEVHLPMEMHATIAFWEGEDKVTLYDKTQGPKSTQTTIARTFGLTEKNVRVIAENVGGGFGSGLRSWANVPAAVIAAKKLNRPVKIVLTRPQMFSLVGYRPQSWQKIGIGADATGRFIGITHEAISGTSRYEDFREGIVNVSKFLYASENVDTKYSILPLDLSTPVWMRGPGEATGSYGLESAIDELSYQLKMDPIDLRLKNFTTVNPENKLPFSDINLKDCYAYGKEKIGWKNRPTTPGTLKENGWLIGYGMANGVFGAGKGSASVRALLNKEGKLTLECAVSDMGPGTTTSMTKIAASAMQMPIEKIKFKLGDSDLPPGPSQGGSGTTSTVGSAVDLACSTLKQKLKELAIQYVPAFSNLRSEILEVKNEMVMSTVYSSTKIDIVDLLELIPDKQIDLTIASSGKTAEQLKFTSNSFSSHYVKLAVNPKDGTIKILQVVTTGDAGKIISPKTARSQMIGGVVGGIGMVLTEQLEMDHVSGQIINASFGAYHVPLHSQIPPTDVWFVDKPDVNMNSIGAKGIGEIALIGFAAAVTNAVYNATGKRVRDLPITPAKLGFKPKA</sequence>
<dbReference type="AlphaFoldDB" id="A0A6J6J749"/>
<dbReference type="Gene3D" id="3.30.365.10">
    <property type="entry name" value="Aldehyde oxidase/xanthine dehydrogenase, molybdopterin binding domain"/>
    <property type="match status" value="4"/>
</dbReference>
<dbReference type="PANTHER" id="PTHR11908:SF153">
    <property type="entry name" value="DEHYDROGENASE"/>
    <property type="match status" value="1"/>
</dbReference>
<protein>
    <submittedName>
        <fullName evidence="2">Unannotated protein</fullName>
    </submittedName>
</protein>
<dbReference type="SUPFAM" id="SSF54665">
    <property type="entry name" value="CO dehydrogenase molybdoprotein N-domain-like"/>
    <property type="match status" value="1"/>
</dbReference>
<dbReference type="SUPFAM" id="SSF56003">
    <property type="entry name" value="Molybdenum cofactor-binding domain"/>
    <property type="match status" value="1"/>
</dbReference>
<dbReference type="InterPro" id="IPR037165">
    <property type="entry name" value="AldOxase/xan_DH_Mopterin-bd_sf"/>
</dbReference>
<dbReference type="InterPro" id="IPR000674">
    <property type="entry name" value="Ald_Oxase/Xan_DH_a/b"/>
</dbReference>
<dbReference type="Pfam" id="PF20256">
    <property type="entry name" value="MoCoBD_2"/>
    <property type="match status" value="1"/>
</dbReference>
<organism evidence="2">
    <name type="scientific">freshwater metagenome</name>
    <dbReference type="NCBI Taxonomy" id="449393"/>
    <lineage>
        <taxon>unclassified sequences</taxon>
        <taxon>metagenomes</taxon>
        <taxon>ecological metagenomes</taxon>
    </lineage>
</organism>
<dbReference type="InterPro" id="IPR046867">
    <property type="entry name" value="AldOxase/xan_DH_MoCoBD2"/>
</dbReference>
<reference evidence="2" key="1">
    <citation type="submission" date="2020-05" db="EMBL/GenBank/DDBJ databases">
        <authorList>
            <person name="Chiriac C."/>
            <person name="Salcher M."/>
            <person name="Ghai R."/>
            <person name="Kavagutti S V."/>
        </authorList>
    </citation>
    <scope>NUCLEOTIDE SEQUENCE</scope>
</reference>
<dbReference type="PANTHER" id="PTHR11908">
    <property type="entry name" value="XANTHINE DEHYDROGENASE"/>
    <property type="match status" value="1"/>
</dbReference>
<dbReference type="SMART" id="SM01008">
    <property type="entry name" value="Ald_Xan_dh_C"/>
    <property type="match status" value="1"/>
</dbReference>
<dbReference type="GO" id="GO:0016491">
    <property type="term" value="F:oxidoreductase activity"/>
    <property type="evidence" value="ECO:0007669"/>
    <property type="project" value="InterPro"/>
</dbReference>
<proteinExistence type="predicted"/>
<evidence type="ECO:0000313" key="2">
    <source>
        <dbReference type="EMBL" id="CAB4632832.1"/>
    </source>
</evidence>
<feature type="domain" description="Aldehyde oxidase/xanthine dehydrogenase a/b hammerhead" evidence="1">
    <location>
        <begin position="28"/>
        <end position="144"/>
    </location>
</feature>